<sequence>MFAGGFASSCGNLYELSRVTGIGGCPMEIVKIPNMDKAEYDKLIEEGFLSRIAFQGGKYPYIAPFLYVFDGKFLYFLATKYGRKNDLFRQHPYVSVEVERYSGDLSCYTFVTMQGYLVQLEDAIEKKLVREKFVNMIKAHSLSKNILAALGHKPEEPIEAIASEERSNIWKLTGVTDIVALKNL</sequence>
<dbReference type="Proteomes" id="UP000002146">
    <property type="component" value="Chromosome"/>
</dbReference>
<dbReference type="Pfam" id="PF12900">
    <property type="entry name" value="Pyridox_ox_2"/>
    <property type="match status" value="1"/>
</dbReference>
<proteinExistence type="predicted"/>
<dbReference type="InterPro" id="IPR012349">
    <property type="entry name" value="Split_barrel_FMN-bd"/>
</dbReference>
<accession>A3CVF8</accession>
<protein>
    <recommendedName>
        <fullName evidence="3">Pyridoxamine 5'-phosphate oxidase-related, FMN-binding protein</fullName>
    </recommendedName>
</protein>
<keyword evidence="2" id="KW-1185">Reference proteome</keyword>
<dbReference type="InterPro" id="IPR024747">
    <property type="entry name" value="Pyridox_Oxase-rel"/>
</dbReference>
<dbReference type="Gene3D" id="2.30.110.10">
    <property type="entry name" value="Electron Transport, Fmn-binding Protein, Chain A"/>
    <property type="match status" value="1"/>
</dbReference>
<dbReference type="STRING" id="368407.Memar_1429"/>
<dbReference type="eggNOG" id="arCOG00520">
    <property type="taxonomic scope" value="Archaea"/>
</dbReference>
<gene>
    <name evidence="1" type="ordered locus">Memar_1429</name>
</gene>
<dbReference type="KEGG" id="mem:Memar_1429"/>
<name>A3CVF8_METMJ</name>
<dbReference type="HOGENOM" id="CLU_067890_1_2_2"/>
<evidence type="ECO:0008006" key="3">
    <source>
        <dbReference type="Google" id="ProtNLM"/>
    </source>
</evidence>
<evidence type="ECO:0000313" key="1">
    <source>
        <dbReference type="EMBL" id="ABN57358.1"/>
    </source>
</evidence>
<evidence type="ECO:0000313" key="2">
    <source>
        <dbReference type="Proteomes" id="UP000002146"/>
    </source>
</evidence>
<dbReference type="SUPFAM" id="SSF50475">
    <property type="entry name" value="FMN-binding split barrel"/>
    <property type="match status" value="1"/>
</dbReference>
<reference evidence="1 2" key="1">
    <citation type="journal article" date="2009" name="Stand. Genomic Sci.">
        <title>Complete genome sequence of Methanoculleus marisnigri Romesser et al. 1981 type strain JR1.</title>
        <authorList>
            <person name="Anderson I.J."/>
            <person name="Sieprawska-Lupa M."/>
            <person name="Lapidus A."/>
            <person name="Nolan M."/>
            <person name="Copeland A."/>
            <person name="Glavina Del Rio T."/>
            <person name="Tice H."/>
            <person name="Dalin E."/>
            <person name="Barry K."/>
            <person name="Saunders E."/>
            <person name="Han C."/>
            <person name="Brettin T."/>
            <person name="Detter J.C."/>
            <person name="Bruce D."/>
            <person name="Mikhailova N."/>
            <person name="Pitluck S."/>
            <person name="Hauser L."/>
            <person name="Land M."/>
            <person name="Lucas S."/>
            <person name="Richardson P."/>
            <person name="Whitman W.B."/>
            <person name="Kyrpides N.C."/>
        </authorList>
    </citation>
    <scope>NUCLEOTIDE SEQUENCE [LARGE SCALE GENOMIC DNA]</scope>
    <source>
        <strain evidence="2">ATCC 35101 / DSM 1498 / JR1</strain>
    </source>
</reference>
<organism evidence="1 2">
    <name type="scientific">Methanoculleus marisnigri (strain ATCC 35101 / DSM 1498 / JR1)</name>
    <dbReference type="NCBI Taxonomy" id="368407"/>
    <lineage>
        <taxon>Archaea</taxon>
        <taxon>Methanobacteriati</taxon>
        <taxon>Methanobacteriota</taxon>
        <taxon>Stenosarchaea group</taxon>
        <taxon>Methanomicrobia</taxon>
        <taxon>Methanomicrobiales</taxon>
        <taxon>Methanomicrobiaceae</taxon>
        <taxon>Methanoculleus</taxon>
    </lineage>
</organism>
<dbReference type="EMBL" id="CP000562">
    <property type="protein sequence ID" value="ABN57358.1"/>
    <property type="molecule type" value="Genomic_DNA"/>
</dbReference>
<dbReference type="AlphaFoldDB" id="A3CVF8"/>